<feature type="domain" description="Transposase IS204/IS1001/IS1096/IS1165 helix-turn-helix" evidence="3">
    <location>
        <begin position="93"/>
        <end position="142"/>
    </location>
</feature>
<evidence type="ECO:0000259" key="4">
    <source>
        <dbReference type="Pfam" id="PF14690"/>
    </source>
</evidence>
<reference evidence="5 6" key="1">
    <citation type="submission" date="2023-08" db="EMBL/GenBank/DDBJ databases">
        <authorList>
            <person name="Girao M."/>
            <person name="Carvalho M.F."/>
        </authorList>
    </citation>
    <scope>NUCLEOTIDE SEQUENCE [LARGE SCALE GENOMIC DNA]</scope>
    <source>
        <strain evidence="5 6">CC-R104</strain>
    </source>
</reference>
<dbReference type="PANTHER" id="PTHR33498:SF1">
    <property type="entry name" value="TRANSPOSASE FOR INSERTION SEQUENCE ELEMENT IS1557"/>
    <property type="match status" value="1"/>
</dbReference>
<dbReference type="PANTHER" id="PTHR33498">
    <property type="entry name" value="TRANSPOSASE FOR INSERTION SEQUENCE ELEMENT IS1557"/>
    <property type="match status" value="1"/>
</dbReference>
<dbReference type="Pfam" id="PF13542">
    <property type="entry name" value="HTH_Tnp_ISL3"/>
    <property type="match status" value="1"/>
</dbReference>
<evidence type="ECO:0000313" key="6">
    <source>
        <dbReference type="Proteomes" id="UP001331936"/>
    </source>
</evidence>
<dbReference type="EMBL" id="JAUZMZ010000013">
    <property type="protein sequence ID" value="MEE2031325.1"/>
    <property type="molecule type" value="Genomic_DNA"/>
</dbReference>
<dbReference type="InterPro" id="IPR029261">
    <property type="entry name" value="Transposase_Znf"/>
</dbReference>
<feature type="domain" description="Transposase IS204/IS1001/IS1096/IS1165 zinc-finger" evidence="4">
    <location>
        <begin position="42"/>
        <end position="87"/>
    </location>
</feature>
<dbReference type="InterPro" id="IPR032877">
    <property type="entry name" value="Transposase_HTH"/>
</dbReference>
<feature type="region of interest" description="Disordered" evidence="1">
    <location>
        <begin position="430"/>
        <end position="456"/>
    </location>
</feature>
<protein>
    <submittedName>
        <fullName evidence="5">ISL3 family transposase</fullName>
    </submittedName>
</protein>
<dbReference type="NCBIfam" id="NF033550">
    <property type="entry name" value="transpos_ISL3"/>
    <property type="match status" value="1"/>
</dbReference>
<organism evidence="5 6">
    <name type="scientific">Rhodococcus chondri</name>
    <dbReference type="NCBI Taxonomy" id="3065941"/>
    <lineage>
        <taxon>Bacteria</taxon>
        <taxon>Bacillati</taxon>
        <taxon>Actinomycetota</taxon>
        <taxon>Actinomycetes</taxon>
        <taxon>Mycobacteriales</taxon>
        <taxon>Nocardiaceae</taxon>
        <taxon>Rhodococcus</taxon>
    </lineage>
</organism>
<evidence type="ECO:0000259" key="2">
    <source>
        <dbReference type="Pfam" id="PF01610"/>
    </source>
</evidence>
<feature type="domain" description="Transposase IS204/IS1001/IS1096/IS1165 DDE" evidence="2">
    <location>
        <begin position="158"/>
        <end position="417"/>
    </location>
</feature>
<dbReference type="Proteomes" id="UP001331936">
    <property type="component" value="Unassembled WGS sequence"/>
</dbReference>
<dbReference type="InterPro" id="IPR047951">
    <property type="entry name" value="Transpos_ISL3"/>
</dbReference>
<comment type="caution">
    <text evidence="5">The sequence shown here is derived from an EMBL/GenBank/DDBJ whole genome shotgun (WGS) entry which is preliminary data.</text>
</comment>
<proteinExistence type="predicted"/>
<keyword evidence="6" id="KW-1185">Reference proteome</keyword>
<dbReference type="Pfam" id="PF14690">
    <property type="entry name" value="Zn_ribbon_ISL3"/>
    <property type="match status" value="1"/>
</dbReference>
<dbReference type="Pfam" id="PF01610">
    <property type="entry name" value="DDE_Tnp_ISL3"/>
    <property type="match status" value="1"/>
</dbReference>
<dbReference type="InterPro" id="IPR002560">
    <property type="entry name" value="Transposase_DDE"/>
</dbReference>
<accession>A0ABU7JMR3</accession>
<evidence type="ECO:0000313" key="5">
    <source>
        <dbReference type="EMBL" id="MEE2031325.1"/>
    </source>
</evidence>
<sequence>MRNNRIWARILGVEKTIVEGVEYDDDAGCVVVSVRPTARARSRCGVCRRRSPGYDGGAGRRRWRALDAGQVTVLVEAPAPRVMCGEHGVVVAHVPWARHGAGHTRRFDETIAWLATHCSKSAVCELMQVAWRTVGSIVDRVWSDTKRKIDRFGGLARIGIDEISYKKGHKYLTVVVDHDSGRLVWAAEGHNADTLRGFFDLLGEARCAQITHVTADAAAWIAKVVAERCPDAIRCADPFHVVAWATAAVDKVRRGAWNRARAKAIPRKRFGTRGRPRAGTGNTGDPYRERATVVKKSRWALLKNPENLTEKQTVTLRLIELEDPALYRAYLLKESLRLIFQMSLEDAVVELGRWIGWARRCRIPEFVALARSIVTHRDSILAAIEHGLSNGRMESINTKIRLITRVAFGFRSPEALVALAMLGLGGHPPQLPGRNHPRMSQESPKLWGSHTPSHPW</sequence>
<evidence type="ECO:0000259" key="3">
    <source>
        <dbReference type="Pfam" id="PF13542"/>
    </source>
</evidence>
<evidence type="ECO:0000256" key="1">
    <source>
        <dbReference type="SAM" id="MobiDB-lite"/>
    </source>
</evidence>
<gene>
    <name evidence="5" type="ORF">Q8814_04235</name>
</gene>
<dbReference type="RefSeq" id="WP_330150763.1">
    <property type="nucleotide sequence ID" value="NZ_JAUZMZ010000013.1"/>
</dbReference>
<name>A0ABU7JMR3_9NOCA</name>